<dbReference type="Gene3D" id="3.40.120.10">
    <property type="entry name" value="Alpha-D-Glucose-1,6-Bisphosphate, subunit A, domain 3"/>
    <property type="match status" value="3"/>
</dbReference>
<name>A0A7M2WVR9_9BACT</name>
<dbReference type="PANTHER" id="PTHR43771">
    <property type="entry name" value="PHOSPHOMANNOMUTASE"/>
    <property type="match status" value="1"/>
</dbReference>
<organism evidence="11 12">
    <name type="scientific">Humisphaera borealis</name>
    <dbReference type="NCBI Taxonomy" id="2807512"/>
    <lineage>
        <taxon>Bacteria</taxon>
        <taxon>Pseudomonadati</taxon>
        <taxon>Planctomycetota</taxon>
        <taxon>Phycisphaerae</taxon>
        <taxon>Tepidisphaerales</taxon>
        <taxon>Tepidisphaeraceae</taxon>
        <taxon>Humisphaera</taxon>
    </lineage>
</organism>
<dbReference type="PRINTS" id="PR00509">
    <property type="entry name" value="PGMPMM"/>
</dbReference>
<sequence>MIEKIFKAYDVRAIYPNPLNEEAAWKVGHATAQFLKRSRQNVAADAKVKMEDTMCVGRDMRPHSPDLAAALIDGIRSTGMNVIDVGMVDTSFIYFAINHLDCVGGIMTTASHNPIQYNGFKISGPKAKPIGSASGLDDIKRISGTLNRVADTGLSGKVQEQDLWKAYRQHVLQFLDLKRPLKVAIDASNGMAGKMVPAVFGGIPGLEIVPILFEITGSFTHDPNPLVEANLAMLQAKMKEVPVDMGACFDGDADRCMFVDETGKTIGSDMVTALMARDLLGKPHNKGATIVYDLRSSHVVPDTIKAFGGVPKRDRVGHAFIKKTMAETKAVFGGELSGHIYYRDNFFADSAAIAFAHMLSIVSAQPEKLSTLMKPFHKYSQSGEINFHVEDKDGKIRELAEAYKKAQIDYLDGVTIDFGDWWFNVRKSNTEPMLRLNLECPTAAMMQEKFKELKKFLGEPVEGH</sequence>
<dbReference type="Pfam" id="PF02879">
    <property type="entry name" value="PGM_PMM_II"/>
    <property type="match status" value="1"/>
</dbReference>
<dbReference type="InterPro" id="IPR005845">
    <property type="entry name" value="A-D-PHexomutase_a/b/a-II"/>
</dbReference>
<evidence type="ECO:0000256" key="2">
    <source>
        <dbReference type="ARBA" id="ARBA00010231"/>
    </source>
</evidence>
<feature type="domain" description="Alpha-D-phosphohexomutase C-terminal" evidence="7">
    <location>
        <begin position="384"/>
        <end position="448"/>
    </location>
</feature>
<protein>
    <submittedName>
        <fullName evidence="11">Phosphomannomutase/phosphoglucomutase</fullName>
    </submittedName>
</protein>
<evidence type="ECO:0000256" key="4">
    <source>
        <dbReference type="ARBA" id="ARBA00022723"/>
    </source>
</evidence>
<dbReference type="RefSeq" id="WP_206292699.1">
    <property type="nucleotide sequence ID" value="NZ_CP063458.1"/>
</dbReference>
<keyword evidence="6" id="KW-0413">Isomerase</keyword>
<comment type="similarity">
    <text evidence="2">Belongs to the phosphohexose mutase family.</text>
</comment>
<evidence type="ECO:0000259" key="8">
    <source>
        <dbReference type="Pfam" id="PF02878"/>
    </source>
</evidence>
<keyword evidence="12" id="KW-1185">Reference proteome</keyword>
<dbReference type="PANTHER" id="PTHR43771:SF1">
    <property type="entry name" value="PHOSPHOMANNOMUTASE"/>
    <property type="match status" value="1"/>
</dbReference>
<dbReference type="CDD" id="cd03089">
    <property type="entry name" value="PMM_PGM"/>
    <property type="match status" value="1"/>
</dbReference>
<keyword evidence="4" id="KW-0479">Metal-binding</keyword>
<proteinExistence type="inferred from homology"/>
<dbReference type="InterPro" id="IPR036900">
    <property type="entry name" value="A-D-PHexomutase_C_sf"/>
</dbReference>
<dbReference type="Gene3D" id="3.30.310.50">
    <property type="entry name" value="Alpha-D-phosphohexomutase, C-terminal domain"/>
    <property type="match status" value="1"/>
</dbReference>
<dbReference type="InterPro" id="IPR005841">
    <property type="entry name" value="Alpha-D-phosphohexomutase_SF"/>
</dbReference>
<dbReference type="Pfam" id="PF00408">
    <property type="entry name" value="PGM_PMM_IV"/>
    <property type="match status" value="1"/>
</dbReference>
<feature type="domain" description="Alpha-D-phosphohexomutase alpha/beta/alpha" evidence="9">
    <location>
        <begin position="166"/>
        <end position="263"/>
    </location>
</feature>
<dbReference type="InterPro" id="IPR016055">
    <property type="entry name" value="A-D-PHexomutase_a/b/a-I/II/III"/>
</dbReference>
<dbReference type="AlphaFoldDB" id="A0A7M2WVR9"/>
<dbReference type="Pfam" id="PF02880">
    <property type="entry name" value="PGM_PMM_III"/>
    <property type="match status" value="1"/>
</dbReference>
<reference evidence="11 12" key="1">
    <citation type="submission" date="2020-10" db="EMBL/GenBank/DDBJ databases">
        <title>Wide distribution of Phycisphaera-like planctomycetes from WD2101 soil group in peatlands and genome analysis of the first cultivated representative.</title>
        <authorList>
            <person name="Dedysh S.N."/>
            <person name="Beletsky A.V."/>
            <person name="Ivanova A."/>
            <person name="Kulichevskaya I.S."/>
            <person name="Suzina N.E."/>
            <person name="Philippov D.A."/>
            <person name="Rakitin A.L."/>
            <person name="Mardanov A.V."/>
            <person name="Ravin N.V."/>
        </authorList>
    </citation>
    <scope>NUCLEOTIDE SEQUENCE [LARGE SCALE GENOMIC DNA]</scope>
    <source>
        <strain evidence="11 12">M1803</strain>
    </source>
</reference>
<accession>A0A7M2WVR9</accession>
<dbReference type="SUPFAM" id="SSF53738">
    <property type="entry name" value="Phosphoglucomutase, first 3 domains"/>
    <property type="match status" value="3"/>
</dbReference>
<keyword evidence="5" id="KW-0460">Magnesium</keyword>
<keyword evidence="3" id="KW-0597">Phosphoprotein</keyword>
<dbReference type="InterPro" id="IPR005846">
    <property type="entry name" value="A-D-PHexomutase_a/b/a-III"/>
</dbReference>
<dbReference type="Proteomes" id="UP000593765">
    <property type="component" value="Chromosome"/>
</dbReference>
<feature type="domain" description="Alpha-D-phosphohexomutase alpha/beta/alpha" evidence="10">
    <location>
        <begin position="268"/>
        <end position="379"/>
    </location>
</feature>
<evidence type="ECO:0000256" key="6">
    <source>
        <dbReference type="ARBA" id="ARBA00023235"/>
    </source>
</evidence>
<evidence type="ECO:0000313" key="11">
    <source>
        <dbReference type="EMBL" id="QOV89647.1"/>
    </source>
</evidence>
<dbReference type="InterPro" id="IPR005844">
    <property type="entry name" value="A-D-PHexomutase_a/b/a-I"/>
</dbReference>
<evidence type="ECO:0000259" key="10">
    <source>
        <dbReference type="Pfam" id="PF02880"/>
    </source>
</evidence>
<evidence type="ECO:0000256" key="5">
    <source>
        <dbReference type="ARBA" id="ARBA00022842"/>
    </source>
</evidence>
<dbReference type="GO" id="GO:0016868">
    <property type="term" value="F:intramolecular phosphotransferase activity"/>
    <property type="evidence" value="ECO:0007669"/>
    <property type="project" value="InterPro"/>
</dbReference>
<dbReference type="Pfam" id="PF02878">
    <property type="entry name" value="PGM_PMM_I"/>
    <property type="match status" value="1"/>
</dbReference>
<dbReference type="EMBL" id="CP063458">
    <property type="protein sequence ID" value="QOV89647.1"/>
    <property type="molecule type" value="Genomic_DNA"/>
</dbReference>
<gene>
    <name evidence="11" type="ORF">IPV69_26245</name>
</gene>
<dbReference type="GO" id="GO:0046872">
    <property type="term" value="F:metal ion binding"/>
    <property type="evidence" value="ECO:0007669"/>
    <property type="project" value="UniProtKB-KW"/>
</dbReference>
<dbReference type="InterPro" id="IPR005843">
    <property type="entry name" value="A-D-PHexomutase_C"/>
</dbReference>
<evidence type="ECO:0000256" key="3">
    <source>
        <dbReference type="ARBA" id="ARBA00022553"/>
    </source>
</evidence>
<dbReference type="KEGG" id="hbs:IPV69_26245"/>
<evidence type="ECO:0000259" key="7">
    <source>
        <dbReference type="Pfam" id="PF00408"/>
    </source>
</evidence>
<dbReference type="GO" id="GO:0005975">
    <property type="term" value="P:carbohydrate metabolic process"/>
    <property type="evidence" value="ECO:0007669"/>
    <property type="project" value="InterPro"/>
</dbReference>
<evidence type="ECO:0000259" key="9">
    <source>
        <dbReference type="Pfam" id="PF02879"/>
    </source>
</evidence>
<evidence type="ECO:0000313" key="12">
    <source>
        <dbReference type="Proteomes" id="UP000593765"/>
    </source>
</evidence>
<comment type="cofactor">
    <cofactor evidence="1">
        <name>Mg(2+)</name>
        <dbReference type="ChEBI" id="CHEBI:18420"/>
    </cofactor>
</comment>
<feature type="domain" description="Alpha-D-phosphohexomutase alpha/beta/alpha" evidence="8">
    <location>
        <begin position="4"/>
        <end position="134"/>
    </location>
</feature>
<evidence type="ECO:0000256" key="1">
    <source>
        <dbReference type="ARBA" id="ARBA00001946"/>
    </source>
</evidence>
<dbReference type="SUPFAM" id="SSF55957">
    <property type="entry name" value="Phosphoglucomutase, C-terminal domain"/>
    <property type="match status" value="1"/>
</dbReference>